<evidence type="ECO:0000313" key="1">
    <source>
        <dbReference type="EMBL" id="RHD03425.1"/>
    </source>
</evidence>
<dbReference type="AlphaFoldDB" id="A0A413Y941"/>
<reference evidence="1 2" key="1">
    <citation type="submission" date="2018-08" db="EMBL/GenBank/DDBJ databases">
        <title>A genome reference for cultivated species of the human gut microbiota.</title>
        <authorList>
            <person name="Zou Y."/>
            <person name="Xue W."/>
            <person name="Luo G."/>
        </authorList>
    </citation>
    <scope>NUCLEOTIDE SEQUENCE [LARGE SCALE GENOMIC DNA]</scope>
    <source>
        <strain evidence="1 2">AM32-6</strain>
    </source>
</reference>
<evidence type="ECO:0000313" key="2">
    <source>
        <dbReference type="Proteomes" id="UP000284472"/>
    </source>
</evidence>
<accession>A0A413Y941</accession>
<sequence length="166" mass="18837">MRIRKKMLSVFCAAMLLGVITSVTVPQVQASDEQTKKVDGSYLTMQESASGTSQNEDTKGQYIMLGECSVTKAGRNRIYVYSGTTANRTVNFVSTIIYVDQYNEKDDAWDQIDAWSKDAENDYFVSTSKYISVDPGYYYRVRAEHFAGMQYPYESTYSFTDGIMIK</sequence>
<dbReference type="EMBL" id="QSIR01000025">
    <property type="protein sequence ID" value="RHD03425.1"/>
    <property type="molecule type" value="Genomic_DNA"/>
</dbReference>
<dbReference type="Proteomes" id="UP000284472">
    <property type="component" value="Unassembled WGS sequence"/>
</dbReference>
<gene>
    <name evidence="1" type="ORF">DW812_14065</name>
</gene>
<organism evidence="1 2">
    <name type="scientific">Mediterraneibacter gnavus</name>
    <name type="common">Ruminococcus gnavus</name>
    <dbReference type="NCBI Taxonomy" id="33038"/>
    <lineage>
        <taxon>Bacteria</taxon>
        <taxon>Bacillati</taxon>
        <taxon>Bacillota</taxon>
        <taxon>Clostridia</taxon>
        <taxon>Lachnospirales</taxon>
        <taxon>Lachnospiraceae</taxon>
        <taxon>Mediterraneibacter</taxon>
    </lineage>
</organism>
<name>A0A413Y941_MEDGN</name>
<protein>
    <submittedName>
        <fullName evidence="1">Uncharacterized protein</fullName>
    </submittedName>
</protein>
<proteinExistence type="predicted"/>
<dbReference type="RefSeq" id="WP_022038367.1">
    <property type="nucleotide sequence ID" value="NZ_BAABXV010000001.1"/>
</dbReference>
<comment type="caution">
    <text evidence="1">The sequence shown here is derived from an EMBL/GenBank/DDBJ whole genome shotgun (WGS) entry which is preliminary data.</text>
</comment>